<reference evidence="18" key="1">
    <citation type="journal article" date="2023" name="Genome Biol. Evol.">
        <title>First Whole Genome Sequence and Flow Cytometry Genome Size Data for the Lichen-Forming Fungus Ramalina farinacea (Ascomycota).</title>
        <authorList>
            <person name="Llewellyn T."/>
            <person name="Mian S."/>
            <person name="Hill R."/>
            <person name="Leitch I.J."/>
            <person name="Gaya E."/>
        </authorList>
    </citation>
    <scope>NUCLEOTIDE SEQUENCE</scope>
    <source>
        <strain evidence="18">LIQ254RAFAR</strain>
    </source>
</reference>
<evidence type="ECO:0000256" key="12">
    <source>
        <dbReference type="ARBA" id="ARBA00067985"/>
    </source>
</evidence>
<keyword evidence="4" id="KW-0256">Endoplasmic reticulum</keyword>
<dbReference type="GO" id="GO:0000252">
    <property type="term" value="F:3-beta-hydroxysteroid dehydrogenase [NAD(P)+]/C4-decarboxylase activity"/>
    <property type="evidence" value="ECO:0007669"/>
    <property type="project" value="UniProtKB-ARBA"/>
</dbReference>
<keyword evidence="9" id="KW-0472">Membrane</keyword>
<feature type="domain" description="3-beta hydroxysteroid dehydrogenase/isomerase" evidence="17">
    <location>
        <begin position="15"/>
        <end position="283"/>
    </location>
</feature>
<evidence type="ECO:0000313" key="19">
    <source>
        <dbReference type="Proteomes" id="UP001161017"/>
    </source>
</evidence>
<keyword evidence="6 18" id="KW-0560">Oxidoreductase</keyword>
<comment type="similarity">
    <text evidence="2">Belongs to the 3-beta-HSD family.</text>
</comment>
<evidence type="ECO:0000256" key="8">
    <source>
        <dbReference type="ARBA" id="ARBA00023098"/>
    </source>
</evidence>
<evidence type="ECO:0000256" key="7">
    <source>
        <dbReference type="ARBA" id="ARBA00023027"/>
    </source>
</evidence>
<dbReference type="PANTHER" id="PTHR43000">
    <property type="entry name" value="DTDP-D-GLUCOSE 4,6-DEHYDRATASE-RELATED"/>
    <property type="match status" value="1"/>
</dbReference>
<evidence type="ECO:0000256" key="6">
    <source>
        <dbReference type="ARBA" id="ARBA00023002"/>
    </source>
</evidence>
<dbReference type="GO" id="GO:0005789">
    <property type="term" value="C:endoplasmic reticulum membrane"/>
    <property type="evidence" value="ECO:0007669"/>
    <property type="project" value="UniProtKB-SubCell"/>
</dbReference>
<dbReference type="GO" id="GO:0006696">
    <property type="term" value="P:ergosterol biosynthetic process"/>
    <property type="evidence" value="ECO:0007669"/>
    <property type="project" value="UniProtKB-ARBA"/>
</dbReference>
<keyword evidence="19" id="KW-1185">Reference proteome</keyword>
<protein>
    <recommendedName>
        <fullName evidence="12">Sterol-4-alpha-carboxylate 3-dehydrogenase ERG26, decarboxylating</fullName>
    </recommendedName>
    <alternativeName>
        <fullName evidence="15 16">C-3 Sterol dehydrogenase ERG26</fullName>
    </alternativeName>
    <alternativeName>
        <fullName evidence="13 14">C-4 decarboxylase ERG26</fullName>
    </alternativeName>
    <alternativeName>
        <fullName evidence="11">Sterol-4-alpha-carboxylate 3-dehydrogenase erg26, decarboxylating</fullName>
    </alternativeName>
</protein>
<evidence type="ECO:0000256" key="14">
    <source>
        <dbReference type="ARBA" id="ARBA00081397"/>
    </source>
</evidence>
<comment type="caution">
    <text evidence="18">The sequence shown here is derived from an EMBL/GenBank/DDBJ whole genome shotgun (WGS) entry which is preliminary data.</text>
</comment>
<keyword evidence="5" id="KW-0752">Steroid biosynthesis</keyword>
<dbReference type="SUPFAM" id="SSF51735">
    <property type="entry name" value="NAD(P)-binding Rossmann-fold domains"/>
    <property type="match status" value="1"/>
</dbReference>
<evidence type="ECO:0000256" key="3">
    <source>
        <dbReference type="ARBA" id="ARBA00022516"/>
    </source>
</evidence>
<dbReference type="Proteomes" id="UP001161017">
    <property type="component" value="Unassembled WGS sequence"/>
</dbReference>
<evidence type="ECO:0000256" key="5">
    <source>
        <dbReference type="ARBA" id="ARBA00022955"/>
    </source>
</evidence>
<sequence>MSSEKVLKNSFGNVVVVGGCGFLGHHIVRELQETYSCNLSVIDLKTTNNRIANVNYYDADITSSSAIRSVFESVKPQVIIHTASPPASVKAANDLFYKVNVDGTKTLLEQAGDIGTVKAFIFTSSASIIHDNRTDLINADERWPILKAPHQKEYYSETKAIAEEAVLAANRKYGNMLTCAIRPSGIFGEGDMQIIQNMMTAYKKGQTKFQLGENDNLFDFTYVANVSHAHILAAIALLQTHDLKVEPLDSEKVDGQAFLITNGQPVYFWDFARMVWKAAGDRTEPRQIWHIGRESGLVIATLIEWLFWLAGGWQPNLDRNKVQYSCMTRYFNIDSARAKLAYKPQVGLEEGVQRSVAWFLQRDQEAAEKKTQ</sequence>
<evidence type="ECO:0000256" key="16">
    <source>
        <dbReference type="ARBA" id="ARBA00082106"/>
    </source>
</evidence>
<evidence type="ECO:0000256" key="1">
    <source>
        <dbReference type="ARBA" id="ARBA00004406"/>
    </source>
</evidence>
<dbReference type="AlphaFoldDB" id="A0AA43QTK2"/>
<keyword evidence="3" id="KW-0444">Lipid biosynthesis</keyword>
<comment type="subcellular location">
    <subcellularLocation>
        <location evidence="1">Endoplasmic reticulum membrane</location>
        <topology evidence="1">Peripheral membrane protein</topology>
    </subcellularLocation>
</comment>
<evidence type="ECO:0000256" key="2">
    <source>
        <dbReference type="ARBA" id="ARBA00009219"/>
    </source>
</evidence>
<dbReference type="FunFam" id="3.40.50.720:FF:000346">
    <property type="entry name" value="C-3 sterol dehydrogenase/C-4 decarboxylase"/>
    <property type="match status" value="1"/>
</dbReference>
<gene>
    <name evidence="18" type="primary">ERG26_2</name>
    <name evidence="18" type="ORF">OHK93_002538</name>
</gene>
<accession>A0AA43QTK2</accession>
<organism evidence="18 19">
    <name type="scientific">Ramalina farinacea</name>
    <dbReference type="NCBI Taxonomy" id="258253"/>
    <lineage>
        <taxon>Eukaryota</taxon>
        <taxon>Fungi</taxon>
        <taxon>Dikarya</taxon>
        <taxon>Ascomycota</taxon>
        <taxon>Pezizomycotina</taxon>
        <taxon>Lecanoromycetes</taxon>
        <taxon>OSLEUM clade</taxon>
        <taxon>Lecanoromycetidae</taxon>
        <taxon>Lecanorales</taxon>
        <taxon>Lecanorineae</taxon>
        <taxon>Ramalinaceae</taxon>
        <taxon>Ramalina</taxon>
    </lineage>
</organism>
<keyword evidence="7" id="KW-0520">NAD</keyword>
<dbReference type="Gene3D" id="3.40.50.720">
    <property type="entry name" value="NAD(P)-binding Rossmann-like Domain"/>
    <property type="match status" value="1"/>
</dbReference>
<evidence type="ECO:0000256" key="11">
    <source>
        <dbReference type="ARBA" id="ARBA00067470"/>
    </source>
</evidence>
<proteinExistence type="inferred from homology"/>
<keyword evidence="8" id="KW-0443">Lipid metabolism</keyword>
<name>A0AA43QTK2_9LECA</name>
<evidence type="ECO:0000256" key="13">
    <source>
        <dbReference type="ARBA" id="ARBA00081267"/>
    </source>
</evidence>
<dbReference type="Pfam" id="PF01073">
    <property type="entry name" value="3Beta_HSD"/>
    <property type="match status" value="1"/>
</dbReference>
<evidence type="ECO:0000256" key="15">
    <source>
        <dbReference type="ARBA" id="ARBA00081452"/>
    </source>
</evidence>
<evidence type="ECO:0000256" key="10">
    <source>
        <dbReference type="ARBA" id="ARBA00046995"/>
    </source>
</evidence>
<dbReference type="PROSITE" id="PS51257">
    <property type="entry name" value="PROKAR_LIPOPROTEIN"/>
    <property type="match status" value="1"/>
</dbReference>
<dbReference type="InterPro" id="IPR036291">
    <property type="entry name" value="NAD(P)-bd_dom_sf"/>
</dbReference>
<dbReference type="EMBL" id="JAPUFD010000014">
    <property type="protein sequence ID" value="MDI1491329.1"/>
    <property type="molecule type" value="Genomic_DNA"/>
</dbReference>
<evidence type="ECO:0000313" key="18">
    <source>
        <dbReference type="EMBL" id="MDI1491329.1"/>
    </source>
</evidence>
<dbReference type="InterPro" id="IPR002225">
    <property type="entry name" value="3Beta_OHSteriod_DH/Estase"/>
</dbReference>
<comment type="subunit">
    <text evidence="10">Heterotetramer of ERG25, ERG26, ERG27 and ERG28. ERG28 acts as a scaffold to tether ERG27 and other 4,4-demethylation-related enzymes, forming a demethylation enzyme complex, in the endoplasmic reticulum.</text>
</comment>
<evidence type="ECO:0000256" key="9">
    <source>
        <dbReference type="ARBA" id="ARBA00023136"/>
    </source>
</evidence>
<evidence type="ECO:0000256" key="4">
    <source>
        <dbReference type="ARBA" id="ARBA00022824"/>
    </source>
</evidence>
<evidence type="ECO:0000259" key="17">
    <source>
        <dbReference type="Pfam" id="PF01073"/>
    </source>
</evidence>